<dbReference type="SUPFAM" id="SSF56112">
    <property type="entry name" value="Protein kinase-like (PK-like)"/>
    <property type="match status" value="1"/>
</dbReference>
<comment type="subcellular location">
    <subcellularLocation>
        <location evidence="1">Membrane</location>
        <topology evidence="1">Single-pass type I membrane protein</topology>
    </subcellularLocation>
</comment>
<keyword evidence="4" id="KW-0732">Signal</keyword>
<proteinExistence type="predicted"/>
<dbReference type="GO" id="GO:0016020">
    <property type="term" value="C:membrane"/>
    <property type="evidence" value="ECO:0007669"/>
    <property type="project" value="UniProtKB-SubCell"/>
</dbReference>
<evidence type="ECO:0000256" key="3">
    <source>
        <dbReference type="ARBA" id="ARBA00022692"/>
    </source>
</evidence>
<dbReference type="InterPro" id="IPR001245">
    <property type="entry name" value="Ser-Thr/Tyr_kinase_cat_dom"/>
</dbReference>
<evidence type="ECO:0000259" key="10">
    <source>
        <dbReference type="PROSITE" id="PS50011"/>
    </source>
</evidence>
<dbReference type="PROSITE" id="PS50011">
    <property type="entry name" value="PROTEIN_KINASE_DOM"/>
    <property type="match status" value="1"/>
</dbReference>
<dbReference type="Gene3D" id="1.10.510.10">
    <property type="entry name" value="Transferase(Phosphotransferase) domain 1"/>
    <property type="match status" value="1"/>
</dbReference>
<sequence length="306" mass="34097">MALPKEIEDATNNFDPSNLIAEGSQGQLYKGWLINGSMVMINRVKLKHKSLHKNCIQNLEVLPYLRHRHLVSVLGHSAITYEDHSQMTSTIFIVFEHVSNVSLRDYLADRRKKEMLKWPQRMGISICIARGIQFLHTGVNPGIFGNNIKIDNVLLDNSLNAKISGYSIPLASKKGHNNNLNEQRALNQIGCTNNSEKEDIYQFGVILLEIITGKLITSCSKLERGLLEATSPSLKAASPVSRGISDPSLHGTYAYESMRPAVQITTSCLSKVPSDRPSIEDILWNLQYAMQVQEARTSSANLIAKL</sequence>
<evidence type="ECO:0000256" key="4">
    <source>
        <dbReference type="ARBA" id="ARBA00022729"/>
    </source>
</evidence>
<reference evidence="11 12" key="1">
    <citation type="submission" date="2024-01" db="EMBL/GenBank/DDBJ databases">
        <title>The genomes of 5 underutilized Papilionoideae crops provide insights into root nodulation and disease resistance.</title>
        <authorList>
            <person name="Yuan L."/>
        </authorList>
    </citation>
    <scope>NUCLEOTIDE SEQUENCE [LARGE SCALE GENOMIC DNA]</scope>
    <source>
        <strain evidence="11">LY-2023</strain>
        <tissue evidence="11">Leaf</tissue>
    </source>
</reference>
<evidence type="ECO:0000256" key="7">
    <source>
        <dbReference type="ARBA" id="ARBA00023136"/>
    </source>
</evidence>
<dbReference type="InterPro" id="IPR051824">
    <property type="entry name" value="LRR_Rcpt-Like_S/T_Kinase"/>
</dbReference>
<evidence type="ECO:0000256" key="5">
    <source>
        <dbReference type="ARBA" id="ARBA00022737"/>
    </source>
</evidence>
<accession>A0AAN9K548</accession>
<keyword evidence="3" id="KW-0812">Transmembrane</keyword>
<keyword evidence="9" id="KW-0325">Glycoprotein</keyword>
<evidence type="ECO:0000256" key="1">
    <source>
        <dbReference type="ARBA" id="ARBA00004479"/>
    </source>
</evidence>
<dbReference type="Pfam" id="PF07714">
    <property type="entry name" value="PK_Tyr_Ser-Thr"/>
    <property type="match status" value="1"/>
</dbReference>
<evidence type="ECO:0000313" key="11">
    <source>
        <dbReference type="EMBL" id="KAK7309757.1"/>
    </source>
</evidence>
<dbReference type="FunFam" id="1.10.510.10:FF:000431">
    <property type="entry name" value="Putative inactive leucine-rich repeat receptor-like protein kinase"/>
    <property type="match status" value="1"/>
</dbReference>
<evidence type="ECO:0000256" key="8">
    <source>
        <dbReference type="ARBA" id="ARBA00023170"/>
    </source>
</evidence>
<feature type="domain" description="Protein kinase" evidence="10">
    <location>
        <begin position="14"/>
        <end position="289"/>
    </location>
</feature>
<dbReference type="PANTHER" id="PTHR48006">
    <property type="entry name" value="LEUCINE-RICH REPEAT-CONTAINING PROTEIN DDB_G0281931-RELATED"/>
    <property type="match status" value="1"/>
</dbReference>
<evidence type="ECO:0000256" key="9">
    <source>
        <dbReference type="ARBA" id="ARBA00023180"/>
    </source>
</evidence>
<keyword evidence="6" id="KW-1133">Transmembrane helix</keyword>
<dbReference type="EMBL" id="JAYKXN010000002">
    <property type="protein sequence ID" value="KAK7309757.1"/>
    <property type="molecule type" value="Genomic_DNA"/>
</dbReference>
<dbReference type="Gene3D" id="3.30.200.20">
    <property type="entry name" value="Phosphorylase Kinase, domain 1"/>
    <property type="match status" value="1"/>
</dbReference>
<keyword evidence="2" id="KW-0433">Leucine-rich repeat</keyword>
<dbReference type="GO" id="GO:0005524">
    <property type="term" value="F:ATP binding"/>
    <property type="evidence" value="ECO:0007669"/>
    <property type="project" value="InterPro"/>
</dbReference>
<keyword evidence="7" id="KW-0472">Membrane</keyword>
<dbReference type="Proteomes" id="UP001359559">
    <property type="component" value="Unassembled WGS sequence"/>
</dbReference>
<comment type="caution">
    <text evidence="11">The sequence shown here is derived from an EMBL/GenBank/DDBJ whole genome shotgun (WGS) entry which is preliminary data.</text>
</comment>
<dbReference type="PANTHER" id="PTHR48006:SF73">
    <property type="entry name" value="PROTEIN KINASE DOMAIN-CONTAINING PROTEIN"/>
    <property type="match status" value="1"/>
</dbReference>
<protein>
    <recommendedName>
        <fullName evidence="10">Protein kinase domain-containing protein</fullName>
    </recommendedName>
</protein>
<evidence type="ECO:0000313" key="12">
    <source>
        <dbReference type="Proteomes" id="UP001359559"/>
    </source>
</evidence>
<name>A0AAN9K548_CLITE</name>
<dbReference type="InterPro" id="IPR000719">
    <property type="entry name" value="Prot_kinase_dom"/>
</dbReference>
<dbReference type="GO" id="GO:0004672">
    <property type="term" value="F:protein kinase activity"/>
    <property type="evidence" value="ECO:0007669"/>
    <property type="project" value="InterPro"/>
</dbReference>
<evidence type="ECO:0000256" key="6">
    <source>
        <dbReference type="ARBA" id="ARBA00022989"/>
    </source>
</evidence>
<dbReference type="AlphaFoldDB" id="A0AAN9K548"/>
<keyword evidence="5" id="KW-0677">Repeat</keyword>
<keyword evidence="12" id="KW-1185">Reference proteome</keyword>
<gene>
    <name evidence="11" type="ORF">RJT34_06740</name>
</gene>
<organism evidence="11 12">
    <name type="scientific">Clitoria ternatea</name>
    <name type="common">Butterfly pea</name>
    <dbReference type="NCBI Taxonomy" id="43366"/>
    <lineage>
        <taxon>Eukaryota</taxon>
        <taxon>Viridiplantae</taxon>
        <taxon>Streptophyta</taxon>
        <taxon>Embryophyta</taxon>
        <taxon>Tracheophyta</taxon>
        <taxon>Spermatophyta</taxon>
        <taxon>Magnoliopsida</taxon>
        <taxon>eudicotyledons</taxon>
        <taxon>Gunneridae</taxon>
        <taxon>Pentapetalae</taxon>
        <taxon>rosids</taxon>
        <taxon>fabids</taxon>
        <taxon>Fabales</taxon>
        <taxon>Fabaceae</taxon>
        <taxon>Papilionoideae</taxon>
        <taxon>50 kb inversion clade</taxon>
        <taxon>NPAAA clade</taxon>
        <taxon>indigoferoid/millettioid clade</taxon>
        <taxon>Phaseoleae</taxon>
        <taxon>Clitoria</taxon>
    </lineage>
</organism>
<keyword evidence="8" id="KW-0675">Receptor</keyword>
<dbReference type="InterPro" id="IPR011009">
    <property type="entry name" value="Kinase-like_dom_sf"/>
</dbReference>
<evidence type="ECO:0000256" key="2">
    <source>
        <dbReference type="ARBA" id="ARBA00022614"/>
    </source>
</evidence>